<comment type="caution">
    <text evidence="2">The sequence shown here is derived from an EMBL/GenBank/DDBJ whole genome shotgun (WGS) entry which is preliminary data.</text>
</comment>
<feature type="region of interest" description="Disordered" evidence="1">
    <location>
        <begin position="187"/>
        <end position="222"/>
    </location>
</feature>
<evidence type="ECO:0000313" key="3">
    <source>
        <dbReference type="Proteomes" id="UP001215598"/>
    </source>
</evidence>
<dbReference type="AlphaFoldDB" id="A0AAD7JKB5"/>
<sequence>MSTPERATETTFESTDTGTLSHKTLRALTARQERRLTNYLEAQFLEMTRGYKKRSEPTTHLPTLPLYLDAARKILAMILQIPPIDPSSSLRTAYLLRLTNDVLVSIPGYLADDSNIPILLDWLDDLDQAWLIILQAQVWDPENGPVDLVIDAEDAASGTRSSPVTQTERTRLRSLLVGGSATLEEWLSGAGRRPERIDEEEEDDYGDPMDRGRSSDSDSESVNDLLENLGVQDRFDELFWRTLQELGLGGSILIPSAEDSIMCEPDVSMK</sequence>
<dbReference type="EMBL" id="JARKIB010000025">
    <property type="protein sequence ID" value="KAJ7765738.1"/>
    <property type="molecule type" value="Genomic_DNA"/>
</dbReference>
<keyword evidence="3" id="KW-1185">Reference proteome</keyword>
<organism evidence="2 3">
    <name type="scientific">Mycena metata</name>
    <dbReference type="NCBI Taxonomy" id="1033252"/>
    <lineage>
        <taxon>Eukaryota</taxon>
        <taxon>Fungi</taxon>
        <taxon>Dikarya</taxon>
        <taxon>Basidiomycota</taxon>
        <taxon>Agaricomycotina</taxon>
        <taxon>Agaricomycetes</taxon>
        <taxon>Agaricomycetidae</taxon>
        <taxon>Agaricales</taxon>
        <taxon>Marasmiineae</taxon>
        <taxon>Mycenaceae</taxon>
        <taxon>Mycena</taxon>
    </lineage>
</organism>
<dbReference type="Proteomes" id="UP001215598">
    <property type="component" value="Unassembled WGS sequence"/>
</dbReference>
<evidence type="ECO:0000256" key="1">
    <source>
        <dbReference type="SAM" id="MobiDB-lite"/>
    </source>
</evidence>
<evidence type="ECO:0000313" key="2">
    <source>
        <dbReference type="EMBL" id="KAJ7765738.1"/>
    </source>
</evidence>
<protein>
    <submittedName>
        <fullName evidence="2">Uncharacterized protein</fullName>
    </submittedName>
</protein>
<accession>A0AAD7JKB5</accession>
<gene>
    <name evidence="2" type="ORF">B0H16DRAFT_1367461</name>
</gene>
<feature type="compositionally biased region" description="Acidic residues" evidence="1">
    <location>
        <begin position="197"/>
        <end position="207"/>
    </location>
</feature>
<proteinExistence type="predicted"/>
<name>A0AAD7JKB5_9AGAR</name>
<reference evidence="2" key="1">
    <citation type="submission" date="2023-03" db="EMBL/GenBank/DDBJ databases">
        <title>Massive genome expansion in bonnet fungi (Mycena s.s.) driven by repeated elements and novel gene families across ecological guilds.</title>
        <authorList>
            <consortium name="Lawrence Berkeley National Laboratory"/>
            <person name="Harder C.B."/>
            <person name="Miyauchi S."/>
            <person name="Viragh M."/>
            <person name="Kuo A."/>
            <person name="Thoen E."/>
            <person name="Andreopoulos B."/>
            <person name="Lu D."/>
            <person name="Skrede I."/>
            <person name="Drula E."/>
            <person name="Henrissat B."/>
            <person name="Morin E."/>
            <person name="Kohler A."/>
            <person name="Barry K."/>
            <person name="LaButti K."/>
            <person name="Morin E."/>
            <person name="Salamov A."/>
            <person name="Lipzen A."/>
            <person name="Mereny Z."/>
            <person name="Hegedus B."/>
            <person name="Baldrian P."/>
            <person name="Stursova M."/>
            <person name="Weitz H."/>
            <person name="Taylor A."/>
            <person name="Grigoriev I.V."/>
            <person name="Nagy L.G."/>
            <person name="Martin F."/>
            <person name="Kauserud H."/>
        </authorList>
    </citation>
    <scope>NUCLEOTIDE SEQUENCE</scope>
    <source>
        <strain evidence="2">CBHHK182m</strain>
    </source>
</reference>